<evidence type="ECO:0000313" key="3">
    <source>
        <dbReference type="EMBL" id="ALR19785.1"/>
    </source>
</evidence>
<organism evidence="3 4">
    <name type="scientific">Sphingobium baderi</name>
    <dbReference type="NCBI Taxonomy" id="1332080"/>
    <lineage>
        <taxon>Bacteria</taxon>
        <taxon>Pseudomonadati</taxon>
        <taxon>Pseudomonadota</taxon>
        <taxon>Alphaproteobacteria</taxon>
        <taxon>Sphingomonadales</taxon>
        <taxon>Sphingomonadaceae</taxon>
        <taxon>Sphingobium</taxon>
    </lineage>
</organism>
<dbReference type="InterPro" id="IPR027417">
    <property type="entry name" value="P-loop_NTPase"/>
</dbReference>
<dbReference type="Pfam" id="PF03237">
    <property type="entry name" value="Terminase_6N"/>
    <property type="match status" value="1"/>
</dbReference>
<gene>
    <name evidence="3" type="ORF">ATN00_05130</name>
</gene>
<dbReference type="Gene3D" id="3.30.420.240">
    <property type="match status" value="1"/>
</dbReference>
<proteinExistence type="predicted"/>
<keyword evidence="4" id="KW-1185">Reference proteome</keyword>
<evidence type="ECO:0000259" key="2">
    <source>
        <dbReference type="Pfam" id="PF17289"/>
    </source>
</evidence>
<feature type="domain" description="Terminase large subunit gp17-like C-terminal" evidence="2">
    <location>
        <begin position="322"/>
        <end position="463"/>
    </location>
</feature>
<dbReference type="OrthoDB" id="9771580at2"/>
<protein>
    <recommendedName>
        <fullName evidence="2">Terminase large subunit gp17-like C-terminal domain-containing protein</fullName>
    </recommendedName>
</protein>
<evidence type="ECO:0000256" key="1">
    <source>
        <dbReference type="ARBA" id="ARBA00022612"/>
    </source>
</evidence>
<sequence length="480" mass="55259">MNDQTLIALDPRRIAATARALAREDLSVFVQEAFRILHNEELLRNWHIDAICYELMRLAEGDNRRLLITMPPRTMKSFISSVCFPAWLLGRNPGEKIICVSYAHDLSKDFGGQTRKLMESDWYRRIFPDTHIDRKRASLDKLTTTRGGYRYATSTGGTLTGRGGAFIIIDDPIKAADAHSETMRENATKWFRSTVLSRLNNPKKGRIAVIAQRLHMEDLPGQLIAHGGWHELRLPLIADRDLEIPVSHSAYMDFPAGQILHEERFDEEEIVQLRALMGERDFEAQYNQRPMPPGGALFKLQWLSRYDERPPTHKVQGIFQSWDTAYDIQDSNDYSVCTTWALSGKNCYLLDVHRERLEFYALEKAVYAQREKWKADLVIVEWAGSGVSLYQNIHNNAGHRWIDLKKPVGSKEDRASQQSPKFERGEIWVPREAPWLQTFEDELASFPHGKHDDQVDSVVQFLAAFDTGQLLRLANQARRR</sequence>
<evidence type="ECO:0000313" key="4">
    <source>
        <dbReference type="Proteomes" id="UP000056968"/>
    </source>
</evidence>
<reference evidence="3 4" key="1">
    <citation type="submission" date="2015-11" db="EMBL/GenBank/DDBJ databases">
        <title>A Two-component Flavoprotein Monooxygenase System MeaXY Responsible for para-Hydroxylation of 2-Methyl-6-ethylaniline and 2,6-Diethylaniline in Sphingobium baderi DE-13.</title>
        <authorList>
            <person name="Cheng M."/>
            <person name="Meng Q."/>
            <person name="Yang Y."/>
            <person name="Chu C."/>
            <person name="Yan X."/>
            <person name="He J."/>
            <person name="Li S."/>
        </authorList>
    </citation>
    <scope>NUCLEOTIDE SEQUENCE [LARGE SCALE GENOMIC DNA]</scope>
    <source>
        <strain evidence="3 4">DE-13</strain>
    </source>
</reference>
<dbReference type="Proteomes" id="UP000056968">
    <property type="component" value="Chromosome"/>
</dbReference>
<dbReference type="InterPro" id="IPR006517">
    <property type="entry name" value="Phage_terminase_lsu-like_C"/>
</dbReference>
<dbReference type="KEGG" id="sbd:ATN00_05130"/>
<dbReference type="EMBL" id="CP013264">
    <property type="protein sequence ID" value="ALR19785.1"/>
    <property type="molecule type" value="Genomic_DNA"/>
</dbReference>
<dbReference type="RefSeq" id="WP_062062915.1">
    <property type="nucleotide sequence ID" value="NZ_CP013264.1"/>
</dbReference>
<dbReference type="STRING" id="1332080.ATN00_05130"/>
<dbReference type="NCBIfam" id="TIGR01630">
    <property type="entry name" value="psiM2_ORF9"/>
    <property type="match status" value="1"/>
</dbReference>
<dbReference type="Gene3D" id="3.40.50.300">
    <property type="entry name" value="P-loop containing nucleotide triphosphate hydrolases"/>
    <property type="match status" value="1"/>
</dbReference>
<name>A0A0S3EWL6_9SPHN</name>
<dbReference type="Pfam" id="PF17289">
    <property type="entry name" value="Terminase_6C"/>
    <property type="match status" value="1"/>
</dbReference>
<dbReference type="InterPro" id="IPR035421">
    <property type="entry name" value="Terminase_6C"/>
</dbReference>
<keyword evidence="1" id="KW-1188">Viral release from host cell</keyword>
<dbReference type="AlphaFoldDB" id="A0A0S3EWL6"/>
<accession>A0A0S3EWL6</accession>